<proteinExistence type="predicted"/>
<reference evidence="1 2" key="1">
    <citation type="submission" date="2017-04" db="EMBL/GenBank/DDBJ databases">
        <title>Complete genome sequence and characterization of temperature-dependent bacteriophage phiA8-29 infecting Aeromonas.</title>
        <authorList>
            <person name="He Y."/>
            <person name="Yang H."/>
        </authorList>
    </citation>
    <scope>NUCLEOTIDE SEQUENCE [LARGE SCALE GENOMIC DNA]</scope>
</reference>
<accession>A0A1W6DY81</accession>
<dbReference type="Proteomes" id="UP000221506">
    <property type="component" value="Segment"/>
</dbReference>
<protein>
    <submittedName>
        <fullName evidence="1">Uncharacterized protein</fullName>
    </submittedName>
</protein>
<name>A0A1W6DY81_9CAUD</name>
<keyword evidence="2" id="KW-1185">Reference proteome</keyword>
<gene>
    <name evidence="1" type="ORF">phiA829_035</name>
</gene>
<evidence type="ECO:0000313" key="2">
    <source>
        <dbReference type="Proteomes" id="UP000221506"/>
    </source>
</evidence>
<dbReference type="EMBL" id="KY914485">
    <property type="protein sequence ID" value="ARK07855.1"/>
    <property type="molecule type" value="Genomic_DNA"/>
</dbReference>
<organism evidence="1 2">
    <name type="scientific">Aeromonas phage phiA8-29</name>
    <dbReference type="NCBI Taxonomy" id="1978922"/>
    <lineage>
        <taxon>Viruses</taxon>
        <taxon>Duplodnaviria</taxon>
        <taxon>Heunggongvirae</taxon>
        <taxon>Uroviricota</taxon>
        <taxon>Caudoviricetes</taxon>
        <taxon>Pantevenvirales</taxon>
        <taxon>Ackermannviridae</taxon>
        <taxon>Tedavirus</taxon>
        <taxon>Tedavirus A829</taxon>
    </lineage>
</organism>
<evidence type="ECO:0000313" key="1">
    <source>
        <dbReference type="EMBL" id="ARK07855.1"/>
    </source>
</evidence>
<sequence>MSYDISVHIGGLQASNPDKTGSSLAKVIYEQTNGSFGDIKYHMEGNSVIYEFQIRDGGTMAYDVIVKEDQVEVKPHA</sequence>